<organism evidence="2 3">
    <name type="scientific">Porphyra umbilicalis</name>
    <name type="common">Purple laver</name>
    <name type="synonym">Red alga</name>
    <dbReference type="NCBI Taxonomy" id="2786"/>
    <lineage>
        <taxon>Eukaryota</taxon>
        <taxon>Rhodophyta</taxon>
        <taxon>Bangiophyceae</taxon>
        <taxon>Bangiales</taxon>
        <taxon>Bangiaceae</taxon>
        <taxon>Porphyra</taxon>
    </lineage>
</organism>
<keyword evidence="3" id="KW-1185">Reference proteome</keyword>
<dbReference type="Proteomes" id="UP000218209">
    <property type="component" value="Unassembled WGS sequence"/>
</dbReference>
<gene>
    <name evidence="2" type="ORF">BU14_0230s0016</name>
</gene>
<dbReference type="EMBL" id="KV918898">
    <property type="protein sequence ID" value="OSX75593.1"/>
    <property type="molecule type" value="Genomic_DNA"/>
</dbReference>
<accession>A0A1X6P4M1</accession>
<dbReference type="AlphaFoldDB" id="A0A1X6P4M1"/>
<protein>
    <submittedName>
        <fullName evidence="2">Uncharacterized protein</fullName>
    </submittedName>
</protein>
<proteinExistence type="predicted"/>
<sequence length="98" mass="10863">MDPNGPPLSPYARRPPARVSQRARAHPRPVSWRWRSRPRGSAPQKRAPRDRWAPSAWISGLISAGHHRAVFPNGRPLEATQRVTPTPLLATGQPSPLS</sequence>
<feature type="region of interest" description="Disordered" evidence="1">
    <location>
        <begin position="1"/>
        <end position="54"/>
    </location>
</feature>
<evidence type="ECO:0000256" key="1">
    <source>
        <dbReference type="SAM" id="MobiDB-lite"/>
    </source>
</evidence>
<evidence type="ECO:0000313" key="3">
    <source>
        <dbReference type="Proteomes" id="UP000218209"/>
    </source>
</evidence>
<feature type="region of interest" description="Disordered" evidence="1">
    <location>
        <begin position="72"/>
        <end position="98"/>
    </location>
</feature>
<reference evidence="2 3" key="1">
    <citation type="submission" date="2017-03" db="EMBL/GenBank/DDBJ databases">
        <title>WGS assembly of Porphyra umbilicalis.</title>
        <authorList>
            <person name="Brawley S.H."/>
            <person name="Blouin N.A."/>
            <person name="Ficko-Blean E."/>
            <person name="Wheeler G.L."/>
            <person name="Lohr M."/>
            <person name="Goodson H.V."/>
            <person name="Jenkins J.W."/>
            <person name="Blaby-Haas C.E."/>
            <person name="Helliwell K.E."/>
            <person name="Chan C."/>
            <person name="Marriage T."/>
            <person name="Bhattacharya D."/>
            <person name="Klein A.S."/>
            <person name="Badis Y."/>
            <person name="Brodie J."/>
            <person name="Cao Y."/>
            <person name="Collen J."/>
            <person name="Dittami S.M."/>
            <person name="Gachon C.M."/>
            <person name="Green B.R."/>
            <person name="Karpowicz S."/>
            <person name="Kim J.W."/>
            <person name="Kudahl U."/>
            <person name="Lin S."/>
            <person name="Michel G."/>
            <person name="Mittag M."/>
            <person name="Olson B.J."/>
            <person name="Pangilinan J."/>
            <person name="Peng Y."/>
            <person name="Qiu H."/>
            <person name="Shu S."/>
            <person name="Singer J.T."/>
            <person name="Smith A.G."/>
            <person name="Sprecher B.N."/>
            <person name="Wagner V."/>
            <person name="Wang W."/>
            <person name="Wang Z.-Y."/>
            <person name="Yan J."/>
            <person name="Yarish C."/>
            <person name="Zoeuner-Riek S."/>
            <person name="Zhuang Y."/>
            <person name="Zou Y."/>
            <person name="Lindquist E.A."/>
            <person name="Grimwood J."/>
            <person name="Barry K."/>
            <person name="Rokhsar D.S."/>
            <person name="Schmutz J."/>
            <person name="Stiller J.W."/>
            <person name="Grossman A.R."/>
            <person name="Prochnik S.E."/>
        </authorList>
    </citation>
    <scope>NUCLEOTIDE SEQUENCE [LARGE SCALE GENOMIC DNA]</scope>
    <source>
        <strain evidence="2">4086291</strain>
    </source>
</reference>
<name>A0A1X6P4M1_PORUM</name>
<evidence type="ECO:0000313" key="2">
    <source>
        <dbReference type="EMBL" id="OSX75593.1"/>
    </source>
</evidence>